<proteinExistence type="predicted"/>
<dbReference type="InterPro" id="IPR000160">
    <property type="entry name" value="GGDEF_dom"/>
</dbReference>
<dbReference type="RefSeq" id="WP_157024036.1">
    <property type="nucleotide sequence ID" value="NZ_WQLV01000013.1"/>
</dbReference>
<dbReference type="CDD" id="cd01949">
    <property type="entry name" value="GGDEF"/>
    <property type="match status" value="1"/>
</dbReference>
<reference evidence="4 5" key="1">
    <citation type="submission" date="2019-12" db="EMBL/GenBank/DDBJ databases">
        <authorList>
            <person name="Zhang Y.-J."/>
        </authorList>
    </citation>
    <scope>NUCLEOTIDE SEQUENCE [LARGE SCALE GENOMIC DNA]</scope>
    <source>
        <strain evidence="4 5">CY05</strain>
    </source>
</reference>
<evidence type="ECO:0000256" key="1">
    <source>
        <dbReference type="SAM" id="Phobius"/>
    </source>
</evidence>
<dbReference type="EMBL" id="WQLV01000013">
    <property type="protein sequence ID" value="MVO17775.1"/>
    <property type="molecule type" value="Genomic_DNA"/>
</dbReference>
<gene>
    <name evidence="4" type="ORF">GO984_18315</name>
</gene>
<dbReference type="AlphaFoldDB" id="A0A6L6WMF0"/>
<feature type="domain" description="GGDEF" evidence="3">
    <location>
        <begin position="279"/>
        <end position="414"/>
    </location>
</feature>
<keyword evidence="1" id="KW-0812">Transmembrane</keyword>
<dbReference type="Pfam" id="PF00563">
    <property type="entry name" value="EAL"/>
    <property type="match status" value="1"/>
</dbReference>
<dbReference type="Proteomes" id="UP000478892">
    <property type="component" value="Unassembled WGS sequence"/>
</dbReference>
<keyword evidence="1" id="KW-0472">Membrane</keyword>
<dbReference type="PROSITE" id="PS50887">
    <property type="entry name" value="GGDEF"/>
    <property type="match status" value="1"/>
</dbReference>
<dbReference type="InterPro" id="IPR029787">
    <property type="entry name" value="Nucleotide_cyclase"/>
</dbReference>
<sequence length="687" mass="76527">MKGGTVQDYLAEPKTSDVRTTFMCAVFAALLTAVGYFTIAWADDKAINERERLQLIKMTNSFVTIYSQNRKTGSTVPATFRRLGIEHFSNSGLSGDDQENTSVTVPGRPGLELGLTAQTLHQEDMIEHFVNNPSAPPIHEHKFEGGRLIGRTVVPSVANTASCVSCHNNLLEEEVYQLGDVMGAYIVERDLTSNLIADIKYSGMWFVSSLLIFWLLGSRERNHNINALRLESRVHIEKMKNEAEAKEKFLLSHDSLTGLPNRKLFNDYLSDALERDQNDNLNAALIDLDEFKSVNDTMGHAAGDALLVEVAARLNECLQDVNGIVARLGGDEFAVVWDAECRLGEPDALAQRILNAMAKPMEFEKWQVAPKCSIGIATWANIHSNTQADFLKSADAALYVAKGRGKNTYQLFDRAIDASIIRQNKIAARLPLSIHEGELRIVMQPKVLLHDGSFKGFETLSRWRLNGEDISPEEFVAVAENTGSIRELDLRVMHEAASFSTQLEQETGVAVPVAVNLSANTFRSGSLLEDIQDVLWETGLRPDRLTIEVTETAAIENWKLVQDVLNRLREIGVRAALDDFGTGYSSLAYLLRMKFDEIKIDREFVRDIKPDNDNHKLLQHIAEMAESLGVELVIEGIETEQQVELIRGSAHRIGQGYYFSRPLELDDARDYLSSTILDQSGDISSSA</sequence>
<feature type="domain" description="EAL" evidence="2">
    <location>
        <begin position="423"/>
        <end position="676"/>
    </location>
</feature>
<keyword evidence="1" id="KW-1133">Transmembrane helix</keyword>
<dbReference type="SUPFAM" id="SSF141868">
    <property type="entry name" value="EAL domain-like"/>
    <property type="match status" value="1"/>
</dbReference>
<evidence type="ECO:0000313" key="4">
    <source>
        <dbReference type="EMBL" id="MVO17775.1"/>
    </source>
</evidence>
<feature type="transmembrane region" description="Helical" evidence="1">
    <location>
        <begin position="20"/>
        <end position="42"/>
    </location>
</feature>
<comment type="caution">
    <text evidence="4">The sequence shown here is derived from an EMBL/GenBank/DDBJ whole genome shotgun (WGS) entry which is preliminary data.</text>
</comment>
<dbReference type="Gene3D" id="3.20.20.450">
    <property type="entry name" value="EAL domain"/>
    <property type="match status" value="1"/>
</dbReference>
<keyword evidence="5" id="KW-1185">Reference proteome</keyword>
<organism evidence="4 5">
    <name type="scientific">Parasedimentitalea huanghaiensis</name>
    <dbReference type="NCBI Taxonomy" id="2682100"/>
    <lineage>
        <taxon>Bacteria</taxon>
        <taxon>Pseudomonadati</taxon>
        <taxon>Pseudomonadota</taxon>
        <taxon>Alphaproteobacteria</taxon>
        <taxon>Rhodobacterales</taxon>
        <taxon>Paracoccaceae</taxon>
        <taxon>Parasedimentitalea</taxon>
    </lineage>
</organism>
<dbReference type="InterPro" id="IPR035919">
    <property type="entry name" value="EAL_sf"/>
</dbReference>
<dbReference type="InterPro" id="IPR043128">
    <property type="entry name" value="Rev_trsase/Diguanyl_cyclase"/>
</dbReference>
<dbReference type="Pfam" id="PF00990">
    <property type="entry name" value="GGDEF"/>
    <property type="match status" value="1"/>
</dbReference>
<dbReference type="PANTHER" id="PTHR44757">
    <property type="entry name" value="DIGUANYLATE CYCLASE DGCP"/>
    <property type="match status" value="1"/>
</dbReference>
<dbReference type="PANTHER" id="PTHR44757:SF2">
    <property type="entry name" value="BIOFILM ARCHITECTURE MAINTENANCE PROTEIN MBAA"/>
    <property type="match status" value="1"/>
</dbReference>
<dbReference type="NCBIfam" id="TIGR00254">
    <property type="entry name" value="GGDEF"/>
    <property type="match status" value="1"/>
</dbReference>
<accession>A0A6L6WMF0</accession>
<dbReference type="Gene3D" id="3.30.70.270">
    <property type="match status" value="1"/>
</dbReference>
<evidence type="ECO:0000259" key="2">
    <source>
        <dbReference type="PROSITE" id="PS50883"/>
    </source>
</evidence>
<dbReference type="InterPro" id="IPR052155">
    <property type="entry name" value="Biofilm_reg_signaling"/>
</dbReference>
<dbReference type="SUPFAM" id="SSF55073">
    <property type="entry name" value="Nucleotide cyclase"/>
    <property type="match status" value="1"/>
</dbReference>
<dbReference type="SMART" id="SM00052">
    <property type="entry name" value="EAL"/>
    <property type="match status" value="1"/>
</dbReference>
<dbReference type="SMART" id="SM00267">
    <property type="entry name" value="GGDEF"/>
    <property type="match status" value="1"/>
</dbReference>
<dbReference type="PROSITE" id="PS50883">
    <property type="entry name" value="EAL"/>
    <property type="match status" value="1"/>
</dbReference>
<evidence type="ECO:0000313" key="5">
    <source>
        <dbReference type="Proteomes" id="UP000478892"/>
    </source>
</evidence>
<dbReference type="CDD" id="cd01948">
    <property type="entry name" value="EAL"/>
    <property type="match status" value="1"/>
</dbReference>
<name>A0A6L6WMF0_9RHOB</name>
<protein>
    <submittedName>
        <fullName evidence="4">EAL domain-containing protein</fullName>
    </submittedName>
</protein>
<dbReference type="InterPro" id="IPR001633">
    <property type="entry name" value="EAL_dom"/>
</dbReference>
<evidence type="ECO:0000259" key="3">
    <source>
        <dbReference type="PROSITE" id="PS50887"/>
    </source>
</evidence>